<dbReference type="GeneID" id="111301477"/>
<evidence type="ECO:0000256" key="3">
    <source>
        <dbReference type="ARBA" id="ARBA00022598"/>
    </source>
</evidence>
<feature type="domain" description="AMP-dependent synthetase/ligase" evidence="7">
    <location>
        <begin position="34"/>
        <end position="405"/>
    </location>
</feature>
<keyword evidence="6" id="KW-0812">Transmembrane</keyword>
<dbReference type="Proteomes" id="UP000515121">
    <property type="component" value="Unplaced"/>
</dbReference>
<dbReference type="Pfam" id="PF00501">
    <property type="entry name" value="AMP-binding"/>
    <property type="match status" value="1"/>
</dbReference>
<reference evidence="10" key="1">
    <citation type="submission" date="2025-08" db="UniProtKB">
        <authorList>
            <consortium name="RefSeq"/>
        </authorList>
    </citation>
    <scope>IDENTIFICATION</scope>
    <source>
        <tissue evidence="10">Fruit stalk</tissue>
    </source>
</reference>
<feature type="domain" description="AMP-binding enzyme C-terminal" evidence="8">
    <location>
        <begin position="456"/>
        <end position="531"/>
    </location>
</feature>
<keyword evidence="6" id="KW-0472">Membrane</keyword>
<protein>
    <submittedName>
        <fullName evidence="10">4-coumarate--CoA ligase-like 7 isoform X1</fullName>
    </submittedName>
</protein>
<evidence type="ECO:0000256" key="6">
    <source>
        <dbReference type="SAM" id="Phobius"/>
    </source>
</evidence>
<keyword evidence="9" id="KW-1185">Reference proteome</keyword>
<dbReference type="CDD" id="cd05904">
    <property type="entry name" value="4CL"/>
    <property type="match status" value="1"/>
</dbReference>
<dbReference type="FunFam" id="3.40.50.12780:FF:000003">
    <property type="entry name" value="Long-chain-fatty-acid--CoA ligase FadD"/>
    <property type="match status" value="1"/>
</dbReference>
<accession>A0A6P5ZK61</accession>
<comment type="cofactor">
    <cofactor evidence="1">
        <name>Mg(2+)</name>
        <dbReference type="ChEBI" id="CHEBI:18420"/>
    </cofactor>
</comment>
<gene>
    <name evidence="10" type="primary">LOC111301477</name>
</gene>
<evidence type="ECO:0000256" key="5">
    <source>
        <dbReference type="ARBA" id="ARBA00022840"/>
    </source>
</evidence>
<dbReference type="Gene3D" id="3.30.300.30">
    <property type="match status" value="1"/>
</dbReference>
<dbReference type="Gene3D" id="3.40.50.12780">
    <property type="entry name" value="N-terminal domain of ligase-like"/>
    <property type="match status" value="1"/>
</dbReference>
<keyword evidence="4" id="KW-0547">Nucleotide-binding</keyword>
<dbReference type="InterPro" id="IPR042099">
    <property type="entry name" value="ANL_N_sf"/>
</dbReference>
<dbReference type="Pfam" id="PF13193">
    <property type="entry name" value="AMP-binding_C"/>
    <property type="match status" value="1"/>
</dbReference>
<proteinExistence type="inferred from homology"/>
<dbReference type="AlphaFoldDB" id="A0A6P5ZK61"/>
<dbReference type="InterPro" id="IPR000873">
    <property type="entry name" value="AMP-dep_synth/lig_dom"/>
</dbReference>
<name>A0A6P5ZK61_DURZI</name>
<feature type="transmembrane region" description="Helical" evidence="6">
    <location>
        <begin position="235"/>
        <end position="257"/>
    </location>
</feature>
<evidence type="ECO:0000259" key="8">
    <source>
        <dbReference type="Pfam" id="PF13193"/>
    </source>
</evidence>
<dbReference type="InterPro" id="IPR045851">
    <property type="entry name" value="AMP-bd_C_sf"/>
</dbReference>
<keyword evidence="5" id="KW-0067">ATP-binding</keyword>
<dbReference type="PANTHER" id="PTHR24096">
    <property type="entry name" value="LONG-CHAIN-FATTY-ACID--COA LIGASE"/>
    <property type="match status" value="1"/>
</dbReference>
<dbReference type="RefSeq" id="XP_022752907.1">
    <property type="nucleotide sequence ID" value="XM_022897172.1"/>
</dbReference>
<evidence type="ECO:0000313" key="9">
    <source>
        <dbReference type="Proteomes" id="UP000515121"/>
    </source>
</evidence>
<dbReference type="GO" id="GO:0016405">
    <property type="term" value="F:CoA-ligase activity"/>
    <property type="evidence" value="ECO:0007669"/>
    <property type="project" value="TreeGrafter"/>
</dbReference>
<evidence type="ECO:0000256" key="2">
    <source>
        <dbReference type="ARBA" id="ARBA00006432"/>
    </source>
</evidence>
<dbReference type="PROSITE" id="PS00455">
    <property type="entry name" value="AMP_BINDING"/>
    <property type="match status" value="1"/>
</dbReference>
<evidence type="ECO:0000256" key="1">
    <source>
        <dbReference type="ARBA" id="ARBA00001946"/>
    </source>
</evidence>
<dbReference type="SUPFAM" id="SSF56801">
    <property type="entry name" value="Acetyl-CoA synthetase-like"/>
    <property type="match status" value="1"/>
</dbReference>
<dbReference type="GO" id="GO:0005524">
    <property type="term" value="F:ATP binding"/>
    <property type="evidence" value="ECO:0007669"/>
    <property type="project" value="UniProtKB-KW"/>
</dbReference>
<organism evidence="9 10">
    <name type="scientific">Durio zibethinus</name>
    <name type="common">Durian</name>
    <dbReference type="NCBI Taxonomy" id="66656"/>
    <lineage>
        <taxon>Eukaryota</taxon>
        <taxon>Viridiplantae</taxon>
        <taxon>Streptophyta</taxon>
        <taxon>Embryophyta</taxon>
        <taxon>Tracheophyta</taxon>
        <taxon>Spermatophyta</taxon>
        <taxon>Magnoliopsida</taxon>
        <taxon>eudicotyledons</taxon>
        <taxon>Gunneridae</taxon>
        <taxon>Pentapetalae</taxon>
        <taxon>rosids</taxon>
        <taxon>malvids</taxon>
        <taxon>Malvales</taxon>
        <taxon>Malvaceae</taxon>
        <taxon>Helicteroideae</taxon>
        <taxon>Durio</taxon>
    </lineage>
</organism>
<dbReference type="KEGG" id="dzi:111301477"/>
<keyword evidence="3" id="KW-0436">Ligase</keyword>
<dbReference type="OrthoDB" id="10253869at2759"/>
<evidence type="ECO:0000256" key="4">
    <source>
        <dbReference type="ARBA" id="ARBA00022741"/>
    </source>
</evidence>
<evidence type="ECO:0000259" key="7">
    <source>
        <dbReference type="Pfam" id="PF00501"/>
    </source>
</evidence>
<keyword evidence="6" id="KW-1133">Transmembrane helix</keyword>
<dbReference type="InterPro" id="IPR025110">
    <property type="entry name" value="AMP-bd_C"/>
</dbReference>
<comment type="similarity">
    <text evidence="2">Belongs to the ATP-dependent AMP-binding enzyme family.</text>
</comment>
<dbReference type="FunFam" id="3.30.300.30:FF:000007">
    <property type="entry name" value="4-coumarate--CoA ligase 2"/>
    <property type="match status" value="1"/>
</dbReference>
<sequence length="545" mass="60005">MEKSGYGRDGIYRSLRRPLVLPKEPNLSMVSFLFRNVSSYPDEPALIDADSNETLSFSQFKSTVIKLSHAFLNLGIDKSDRVLIFAPNSIQFPLCFFAITAIGAIATTANPNYTFNELSKQIQDSTPKLVVTIPELFDKVKDFKLPVILLGSKWNQQSSVVKNVPKILSFHDLLYLAGNVTEFPAVSVKQTDTAALLYSSGTTGVSKGVVLTHRNFIATALMVTMDQELAGDMHWVFLGVLPMFHVFGLAVIVYGQLQKGNALVSMEKFDFVMFLKNVEKYRVTHLWVVPPIVLAMAKQSVVKKFGLSTLRQIGSGAAPLRKELMEECAKNFPQAVVMQGFGMTETCSIISVESPTVGVRHTGSTGMLASNIEAQIVSTKNLKSLSPNQLGEIWVRGPNIMQGYFNNPEATKLTIDADGWLHTGDLGFFDDDGNLYVVDRIKELIKYKGFQVAPAELEGLLVSHPEILDAVVIPYPDAEAGEVPVAYVVRSPNSSLTEADVQNFIAKQVAPFKRLQTVTFVSSVPKSASGKILRRELIAKVRSKM</sequence>
<dbReference type="InterPro" id="IPR020845">
    <property type="entry name" value="AMP-binding_CS"/>
</dbReference>
<dbReference type="PANTHER" id="PTHR24096:SF425">
    <property type="entry name" value="4-COUMARATE--COA LIGASE-LIKE 7"/>
    <property type="match status" value="1"/>
</dbReference>
<evidence type="ECO:0000313" key="10">
    <source>
        <dbReference type="RefSeq" id="XP_022752907.1"/>
    </source>
</evidence>